<proteinExistence type="predicted"/>
<evidence type="ECO:0000313" key="3">
    <source>
        <dbReference type="Proteomes" id="UP001142374"/>
    </source>
</evidence>
<comment type="caution">
    <text evidence="2">The sequence shown here is derived from an EMBL/GenBank/DDBJ whole genome shotgun (WGS) entry which is preliminary data.</text>
</comment>
<dbReference type="RefSeq" id="WP_256791614.1">
    <property type="nucleotide sequence ID" value="NZ_JANIID010000041.1"/>
</dbReference>
<dbReference type="AlphaFoldDB" id="A0A9X2RQL1"/>
<dbReference type="EMBL" id="JANIID010000041">
    <property type="protein sequence ID" value="MCQ8774314.1"/>
    <property type="molecule type" value="Genomic_DNA"/>
</dbReference>
<evidence type="ECO:0000313" key="2">
    <source>
        <dbReference type="EMBL" id="MCQ8774314.1"/>
    </source>
</evidence>
<sequence length="59" mass="6297">MSDKGQQQQIDTAIRKAVLTGSATVDVQARTIGHPADNPMIGRIEGGRTQGIRVRPVEA</sequence>
<dbReference type="Proteomes" id="UP001142374">
    <property type="component" value="Unassembled WGS sequence"/>
</dbReference>
<accession>A0A9X2RQL1</accession>
<gene>
    <name evidence="2" type="ORF">NQU55_31805</name>
</gene>
<organism evidence="2 3">
    <name type="scientific">Streptomyces telluris</name>
    <dbReference type="NCBI Taxonomy" id="2720021"/>
    <lineage>
        <taxon>Bacteria</taxon>
        <taxon>Bacillati</taxon>
        <taxon>Actinomycetota</taxon>
        <taxon>Actinomycetes</taxon>
        <taxon>Kitasatosporales</taxon>
        <taxon>Streptomycetaceae</taxon>
        <taxon>Streptomyces</taxon>
    </lineage>
</organism>
<evidence type="ECO:0000256" key="1">
    <source>
        <dbReference type="SAM" id="MobiDB-lite"/>
    </source>
</evidence>
<feature type="region of interest" description="Disordered" evidence="1">
    <location>
        <begin position="33"/>
        <end position="59"/>
    </location>
</feature>
<name>A0A9X2RQL1_9ACTN</name>
<keyword evidence="3" id="KW-1185">Reference proteome</keyword>
<reference evidence="2" key="1">
    <citation type="submission" date="2022-06" db="EMBL/GenBank/DDBJ databases">
        <title>WGS of actinobacteria.</title>
        <authorList>
            <person name="Thawai C."/>
        </authorList>
    </citation>
    <scope>NUCLEOTIDE SEQUENCE</scope>
    <source>
        <strain evidence="2">AA8</strain>
    </source>
</reference>
<protein>
    <submittedName>
        <fullName evidence="2">Uncharacterized protein</fullName>
    </submittedName>
</protein>